<evidence type="ECO:0000313" key="3">
    <source>
        <dbReference type="RefSeq" id="XP_005107756.1"/>
    </source>
</evidence>
<dbReference type="PANTHER" id="PTHR33558:SF1">
    <property type="entry name" value="GLUTAREDOXIN-LIKE PROTEIN C5ORF63 HOMOLOG"/>
    <property type="match status" value="1"/>
</dbReference>
<gene>
    <name evidence="3 4 5 6 7 8" type="primary">LOC101861765</name>
</gene>
<evidence type="ECO:0000313" key="6">
    <source>
        <dbReference type="RefSeq" id="XP_035828137.1"/>
    </source>
</evidence>
<dbReference type="Gene3D" id="3.40.30.10">
    <property type="entry name" value="Glutaredoxin"/>
    <property type="match status" value="1"/>
</dbReference>
<proteinExistence type="inferred from homology"/>
<keyword evidence="1" id="KW-0813">Transport</keyword>
<dbReference type="RefSeq" id="XP_035828135.1">
    <property type="nucleotide sequence ID" value="XM_035972242.1"/>
</dbReference>
<dbReference type="RefSeq" id="XP_035828137.1">
    <property type="nucleotide sequence ID" value="XM_035972244.1"/>
</dbReference>
<dbReference type="RefSeq" id="XP_035828138.1">
    <property type="nucleotide sequence ID" value="XM_035972245.1"/>
</dbReference>
<keyword evidence="1" id="KW-0249">Electron transport</keyword>
<dbReference type="RefSeq" id="XP_005107756.1">
    <property type="nucleotide sequence ID" value="XM_005107699.3"/>
</dbReference>
<dbReference type="RefSeq" id="XP_035828139.1">
    <property type="nucleotide sequence ID" value="XM_035972246.1"/>
</dbReference>
<dbReference type="RefSeq" id="XP_035828136.1">
    <property type="nucleotide sequence ID" value="XM_035972243.1"/>
</dbReference>
<evidence type="ECO:0000313" key="2">
    <source>
        <dbReference type="Proteomes" id="UP000694888"/>
    </source>
</evidence>
<dbReference type="InterPro" id="IPR036249">
    <property type="entry name" value="Thioredoxin-like_sf"/>
</dbReference>
<accession>A0ABM1W0E3</accession>
<protein>
    <recommendedName>
        <fullName evidence="1">Glutaredoxin-like protein</fullName>
    </recommendedName>
</protein>
<dbReference type="PANTHER" id="PTHR33558">
    <property type="entry name" value="GLUTAREDOXIN-LIKE PROTEIN C5ORF63 HOMOLOG"/>
    <property type="match status" value="1"/>
</dbReference>
<evidence type="ECO:0000313" key="7">
    <source>
        <dbReference type="RefSeq" id="XP_035828138.1"/>
    </source>
</evidence>
<evidence type="ECO:0000313" key="8">
    <source>
        <dbReference type="RefSeq" id="XP_035828139.1"/>
    </source>
</evidence>
<dbReference type="InterPro" id="IPR052565">
    <property type="entry name" value="Glutaredoxin-like_YDR286C"/>
</dbReference>
<dbReference type="Pfam" id="PF05768">
    <property type="entry name" value="Glrx-like"/>
    <property type="match status" value="1"/>
</dbReference>
<reference evidence="3 4" key="1">
    <citation type="submission" date="2025-05" db="UniProtKB">
        <authorList>
            <consortium name="RefSeq"/>
        </authorList>
    </citation>
    <scope>IDENTIFICATION</scope>
</reference>
<dbReference type="Proteomes" id="UP000694888">
    <property type="component" value="Unplaced"/>
</dbReference>
<evidence type="ECO:0000256" key="1">
    <source>
        <dbReference type="RuleBase" id="RU363082"/>
    </source>
</evidence>
<evidence type="ECO:0000313" key="4">
    <source>
        <dbReference type="RefSeq" id="XP_035828135.1"/>
    </source>
</evidence>
<evidence type="ECO:0000313" key="5">
    <source>
        <dbReference type="RefSeq" id="XP_035828136.1"/>
    </source>
</evidence>
<sequence>MFGAITVRFVNSVRSTSDSASSSLKKIICLAFPTNMRCQFNNTEMPVRLMSHDSNSDRPVLPVLTLYTKDPCPLCDEALEVLKPLLNQVALEKVDITKPGNEQWWKAYKYDIPVFHFEGKFLMKHRANVDLLRKAIDTFYEDCFRD</sequence>
<comment type="similarity">
    <text evidence="1">Belongs to the glutaredoxin family.</text>
</comment>
<dbReference type="SUPFAM" id="SSF52833">
    <property type="entry name" value="Thioredoxin-like"/>
    <property type="match status" value="1"/>
</dbReference>
<dbReference type="InterPro" id="IPR008554">
    <property type="entry name" value="Glutaredoxin-like"/>
</dbReference>
<keyword evidence="2" id="KW-1185">Reference proteome</keyword>
<name>A0ABM1W0E3_APLCA</name>
<dbReference type="GeneID" id="101861765"/>
<organism evidence="2 5">
    <name type="scientific">Aplysia californica</name>
    <name type="common">California sea hare</name>
    <dbReference type="NCBI Taxonomy" id="6500"/>
    <lineage>
        <taxon>Eukaryota</taxon>
        <taxon>Metazoa</taxon>
        <taxon>Spiralia</taxon>
        <taxon>Lophotrochozoa</taxon>
        <taxon>Mollusca</taxon>
        <taxon>Gastropoda</taxon>
        <taxon>Heterobranchia</taxon>
        <taxon>Euthyneura</taxon>
        <taxon>Tectipleura</taxon>
        <taxon>Aplysiida</taxon>
        <taxon>Aplysioidea</taxon>
        <taxon>Aplysiidae</taxon>
        <taxon>Aplysia</taxon>
    </lineage>
</organism>